<sequence length="437" mass="48305">MNREIPGYYYDEEKKKYFKIERTRTAPEGAAWSKENVKRRKIEEEKKEGEKRRQERMRIVKRSRLGGHLGKAMGIASVFGEDTLVSSYVPRDEDDAVNFDGVWGKYPGWMTRAKSEPLPFPQASSMACHEPSWHMFFTSRRPTRSIMLGSCKPWLLPRPPDRYSRFTTIESNHAHFHREGWSNTVAAAPASSNLTCLVGTSSGVIQLHPNSALTWLTPKPTGTLSLQHSHLKPAARAARGEIFSLDFLPSNPSDVLLVGGRFRHICLLDRRAPEEEWISVKHTSSIAHVKAVGPYEVLAAGPQSAMAVYDVRWMGAGGPRKKSWAANGAKPVVEFPGYQNEAHLHIGLDVLRAPGYGMGVVAAAHDDGRVALFALRDGSRLRSPAVDGINYGAGGRVVASAKFGMLPGDRHPSLFVGEAAAVGKYSFGRGRMDCVDW</sequence>
<keyword evidence="1" id="KW-0853">WD repeat</keyword>
<dbReference type="AlphaFoldDB" id="A0AA40CHR6"/>
<dbReference type="Proteomes" id="UP001174936">
    <property type="component" value="Unassembled WGS sequence"/>
</dbReference>
<reference evidence="4" key="1">
    <citation type="submission" date="2023-06" db="EMBL/GenBank/DDBJ databases">
        <title>Genome-scale phylogeny and comparative genomics of the fungal order Sordariales.</title>
        <authorList>
            <consortium name="Lawrence Berkeley National Laboratory"/>
            <person name="Hensen N."/>
            <person name="Bonometti L."/>
            <person name="Westerberg I."/>
            <person name="Brannstrom I.O."/>
            <person name="Guillou S."/>
            <person name="Cros-Aarteil S."/>
            <person name="Calhoun S."/>
            <person name="Haridas S."/>
            <person name="Kuo A."/>
            <person name="Mondo S."/>
            <person name="Pangilinan J."/>
            <person name="Riley R."/>
            <person name="Labutti K."/>
            <person name="Andreopoulos B."/>
            <person name="Lipzen A."/>
            <person name="Chen C."/>
            <person name="Yanf M."/>
            <person name="Daum C."/>
            <person name="Ng V."/>
            <person name="Clum A."/>
            <person name="Steindorff A."/>
            <person name="Ohm R."/>
            <person name="Martin F."/>
            <person name="Silar P."/>
            <person name="Natvig D."/>
            <person name="Lalanne C."/>
            <person name="Gautier V."/>
            <person name="Ament-Velasquez S.L."/>
            <person name="Kruys A."/>
            <person name="Hutchinson M.I."/>
            <person name="Powell A.J."/>
            <person name="Barry K."/>
            <person name="Miller A.N."/>
            <person name="Grigoriev I.V."/>
            <person name="Debuchy R."/>
            <person name="Gladieux P."/>
            <person name="Thoren M.H."/>
            <person name="Johannesson H."/>
        </authorList>
    </citation>
    <scope>NUCLEOTIDE SEQUENCE</scope>
    <source>
        <strain evidence="4">SMH2532-1</strain>
    </source>
</reference>
<proteinExistence type="predicted"/>
<keyword evidence="2" id="KW-0677">Repeat</keyword>
<dbReference type="PANTHER" id="PTHR44472">
    <property type="entry name" value="DDB1- AND CUL4-ASSOCIATED FACTOR 4-RELATED"/>
    <property type="match status" value="1"/>
</dbReference>
<dbReference type="InterPro" id="IPR036322">
    <property type="entry name" value="WD40_repeat_dom_sf"/>
</dbReference>
<keyword evidence="5" id="KW-1185">Reference proteome</keyword>
<accession>A0AA40CHR6</accession>
<feature type="region of interest" description="Disordered" evidence="3">
    <location>
        <begin position="29"/>
        <end position="54"/>
    </location>
</feature>
<evidence type="ECO:0000256" key="1">
    <source>
        <dbReference type="ARBA" id="ARBA00022574"/>
    </source>
</evidence>
<dbReference type="SUPFAM" id="SSF50978">
    <property type="entry name" value="WD40 repeat-like"/>
    <property type="match status" value="1"/>
</dbReference>
<evidence type="ECO:0000313" key="5">
    <source>
        <dbReference type="Proteomes" id="UP001174936"/>
    </source>
</evidence>
<evidence type="ECO:0000313" key="4">
    <source>
        <dbReference type="EMBL" id="KAK0639321.1"/>
    </source>
</evidence>
<name>A0AA40CHR6_9PEZI</name>
<evidence type="ECO:0000256" key="2">
    <source>
        <dbReference type="ARBA" id="ARBA00022737"/>
    </source>
</evidence>
<dbReference type="PANTHER" id="PTHR44472:SF1">
    <property type="entry name" value="DDB1 AND CUL4 ASSOCIATED FACTOR 4"/>
    <property type="match status" value="1"/>
</dbReference>
<evidence type="ECO:0008006" key="6">
    <source>
        <dbReference type="Google" id="ProtNLM"/>
    </source>
</evidence>
<dbReference type="Gene3D" id="2.130.10.10">
    <property type="entry name" value="YVTN repeat-like/Quinoprotein amine dehydrogenase"/>
    <property type="match status" value="1"/>
</dbReference>
<dbReference type="InterPro" id="IPR052254">
    <property type="entry name" value="CUL4-DDB1_E3_ligase_receptor"/>
</dbReference>
<protein>
    <recommendedName>
        <fullName evidence="6">Myocyte-specific enhancer factor 2d</fullName>
    </recommendedName>
</protein>
<dbReference type="GO" id="GO:0080008">
    <property type="term" value="C:Cul4-RING E3 ubiquitin ligase complex"/>
    <property type="evidence" value="ECO:0007669"/>
    <property type="project" value="TreeGrafter"/>
</dbReference>
<feature type="compositionally biased region" description="Basic and acidic residues" evidence="3">
    <location>
        <begin position="41"/>
        <end position="54"/>
    </location>
</feature>
<dbReference type="EMBL" id="JAULSV010000007">
    <property type="protein sequence ID" value="KAK0639321.1"/>
    <property type="molecule type" value="Genomic_DNA"/>
</dbReference>
<dbReference type="InterPro" id="IPR015943">
    <property type="entry name" value="WD40/YVTN_repeat-like_dom_sf"/>
</dbReference>
<evidence type="ECO:0000256" key="3">
    <source>
        <dbReference type="SAM" id="MobiDB-lite"/>
    </source>
</evidence>
<gene>
    <name evidence="4" type="ORF">B0T16DRAFT_450059</name>
</gene>
<organism evidence="4 5">
    <name type="scientific">Cercophora newfieldiana</name>
    <dbReference type="NCBI Taxonomy" id="92897"/>
    <lineage>
        <taxon>Eukaryota</taxon>
        <taxon>Fungi</taxon>
        <taxon>Dikarya</taxon>
        <taxon>Ascomycota</taxon>
        <taxon>Pezizomycotina</taxon>
        <taxon>Sordariomycetes</taxon>
        <taxon>Sordariomycetidae</taxon>
        <taxon>Sordariales</taxon>
        <taxon>Lasiosphaeriaceae</taxon>
        <taxon>Cercophora</taxon>
    </lineage>
</organism>
<comment type="caution">
    <text evidence="4">The sequence shown here is derived from an EMBL/GenBank/DDBJ whole genome shotgun (WGS) entry which is preliminary data.</text>
</comment>